<dbReference type="InterPro" id="IPR044135">
    <property type="entry name" value="Met-tRNA-FMT_C"/>
</dbReference>
<dbReference type="KEGG" id="vpy:HZI73_11755"/>
<dbReference type="InterPro" id="IPR037022">
    <property type="entry name" value="Formyl_trans_C_sf"/>
</dbReference>
<accession>A0A8J8MJE6</accession>
<evidence type="ECO:0000256" key="7">
    <source>
        <dbReference type="ARBA" id="ARBA00048558"/>
    </source>
</evidence>
<comment type="function">
    <text evidence="1 8">Attaches a formyl group to the free amino group of methionyl-tRNA(fMet). The formyl group appears to play a dual role in the initiator identity of N-formylmethionyl-tRNA by promoting its recognition by IF2 and preventing the misappropriation of this tRNA by the elongation apparatus.</text>
</comment>
<dbReference type="EC" id="2.1.2.9" evidence="3 8"/>
<dbReference type="SUPFAM" id="SSF50486">
    <property type="entry name" value="FMT C-terminal domain-like"/>
    <property type="match status" value="1"/>
</dbReference>
<evidence type="ECO:0000313" key="11">
    <source>
        <dbReference type="EMBL" id="QUI22922.1"/>
    </source>
</evidence>
<reference evidence="11" key="1">
    <citation type="submission" date="2020-07" db="EMBL/GenBank/DDBJ databases">
        <title>Vallitalea pronyensis genome.</title>
        <authorList>
            <person name="Postec A."/>
        </authorList>
    </citation>
    <scope>NUCLEOTIDE SEQUENCE</scope>
    <source>
        <strain evidence="11">FatNI3</strain>
    </source>
</reference>
<dbReference type="PROSITE" id="PS00373">
    <property type="entry name" value="GART"/>
    <property type="match status" value="1"/>
</dbReference>
<sequence length="312" mass="34553">MKIVFMGTPDFSVPTLQELIGSEHEVVAVVTKPDKPKGRGKKVVCTPVKEVAIAHHIPVYQPKKLREEDFIQAMETINPDVMIVIAFGQILPKRILNLPKYGCINVHASLLPKYRGAGPIQWSIINGESETGVTTMYMDVGIDTGDMIHKEVVKIEDTDTGGTLHDKLSVVGAKLLIKTLKEVAQHTAPREKQDDSLSNYAPMLEKSLGNIDWEKDAAKIELLVRGLNPWPSAYTYLGNKILKIWSATVIEETISGVPGEIVKKTKEGFIVKCGQKSLLLNEVQLQGKKRMTADAFLRGYDVKLGEILGRRC</sequence>
<dbReference type="CDD" id="cd08646">
    <property type="entry name" value="FMT_core_Met-tRNA-FMT_N"/>
    <property type="match status" value="1"/>
</dbReference>
<dbReference type="EMBL" id="CP058649">
    <property type="protein sequence ID" value="QUI22922.1"/>
    <property type="molecule type" value="Genomic_DNA"/>
</dbReference>
<dbReference type="GO" id="GO:0005829">
    <property type="term" value="C:cytosol"/>
    <property type="evidence" value="ECO:0007669"/>
    <property type="project" value="TreeGrafter"/>
</dbReference>
<dbReference type="Pfam" id="PF00551">
    <property type="entry name" value="Formyl_trans_N"/>
    <property type="match status" value="1"/>
</dbReference>
<evidence type="ECO:0000313" key="12">
    <source>
        <dbReference type="Proteomes" id="UP000683246"/>
    </source>
</evidence>
<evidence type="ECO:0000256" key="2">
    <source>
        <dbReference type="ARBA" id="ARBA00010699"/>
    </source>
</evidence>
<dbReference type="InterPro" id="IPR005794">
    <property type="entry name" value="Fmt"/>
</dbReference>
<protein>
    <recommendedName>
        <fullName evidence="4 8">Methionyl-tRNA formyltransferase</fullName>
        <ecNumber evidence="3 8">2.1.2.9</ecNumber>
    </recommendedName>
</protein>
<keyword evidence="12" id="KW-1185">Reference proteome</keyword>
<comment type="catalytic activity">
    <reaction evidence="7 8">
        <text>L-methionyl-tRNA(fMet) + (6R)-10-formyltetrahydrofolate = N-formyl-L-methionyl-tRNA(fMet) + (6S)-5,6,7,8-tetrahydrofolate + H(+)</text>
        <dbReference type="Rhea" id="RHEA:24380"/>
        <dbReference type="Rhea" id="RHEA-COMP:9952"/>
        <dbReference type="Rhea" id="RHEA-COMP:9953"/>
        <dbReference type="ChEBI" id="CHEBI:15378"/>
        <dbReference type="ChEBI" id="CHEBI:57453"/>
        <dbReference type="ChEBI" id="CHEBI:78530"/>
        <dbReference type="ChEBI" id="CHEBI:78844"/>
        <dbReference type="ChEBI" id="CHEBI:195366"/>
        <dbReference type="EC" id="2.1.2.9"/>
    </reaction>
</comment>
<name>A0A8J8MJE6_9FIRM</name>
<evidence type="ECO:0000256" key="5">
    <source>
        <dbReference type="ARBA" id="ARBA00022679"/>
    </source>
</evidence>
<proteinExistence type="inferred from homology"/>
<dbReference type="PANTHER" id="PTHR11138">
    <property type="entry name" value="METHIONYL-TRNA FORMYLTRANSFERASE"/>
    <property type="match status" value="1"/>
</dbReference>
<keyword evidence="6 8" id="KW-0648">Protein biosynthesis</keyword>
<dbReference type="RefSeq" id="WP_212698417.1">
    <property type="nucleotide sequence ID" value="NZ_CP058649.1"/>
</dbReference>
<dbReference type="HAMAP" id="MF_00182">
    <property type="entry name" value="Formyl_trans"/>
    <property type="match status" value="1"/>
</dbReference>
<evidence type="ECO:0000259" key="9">
    <source>
        <dbReference type="Pfam" id="PF00551"/>
    </source>
</evidence>
<feature type="domain" description="Formyl transferase C-terminal" evidence="10">
    <location>
        <begin position="204"/>
        <end position="300"/>
    </location>
</feature>
<comment type="similarity">
    <text evidence="2 8">Belongs to the Fmt family.</text>
</comment>
<gene>
    <name evidence="8" type="primary">fmt</name>
    <name evidence="11" type="ORF">HZI73_11755</name>
</gene>
<dbReference type="InterPro" id="IPR002376">
    <property type="entry name" value="Formyl_transf_N"/>
</dbReference>
<dbReference type="SUPFAM" id="SSF53328">
    <property type="entry name" value="Formyltransferase"/>
    <property type="match status" value="1"/>
</dbReference>
<evidence type="ECO:0000256" key="4">
    <source>
        <dbReference type="ARBA" id="ARBA00016014"/>
    </source>
</evidence>
<dbReference type="InterPro" id="IPR036477">
    <property type="entry name" value="Formyl_transf_N_sf"/>
</dbReference>
<dbReference type="AlphaFoldDB" id="A0A8J8MJE6"/>
<dbReference type="FunFam" id="3.40.50.12230:FF:000001">
    <property type="entry name" value="Methionyl-tRNA formyltransferase"/>
    <property type="match status" value="1"/>
</dbReference>
<evidence type="ECO:0000256" key="8">
    <source>
        <dbReference type="HAMAP-Rule" id="MF_00182"/>
    </source>
</evidence>
<dbReference type="Gene3D" id="3.40.50.170">
    <property type="entry name" value="Formyl transferase, N-terminal domain"/>
    <property type="match status" value="1"/>
</dbReference>
<dbReference type="InterPro" id="IPR041711">
    <property type="entry name" value="Met-tRNA-FMT_N"/>
</dbReference>
<evidence type="ECO:0000256" key="6">
    <source>
        <dbReference type="ARBA" id="ARBA00022917"/>
    </source>
</evidence>
<dbReference type="InterPro" id="IPR011034">
    <property type="entry name" value="Formyl_transferase-like_C_sf"/>
</dbReference>
<dbReference type="InterPro" id="IPR005793">
    <property type="entry name" value="Formyl_trans_C"/>
</dbReference>
<evidence type="ECO:0000259" key="10">
    <source>
        <dbReference type="Pfam" id="PF02911"/>
    </source>
</evidence>
<feature type="domain" description="Formyl transferase N-terminal" evidence="9">
    <location>
        <begin position="1"/>
        <end position="179"/>
    </location>
</feature>
<feature type="binding site" evidence="8">
    <location>
        <begin position="109"/>
        <end position="112"/>
    </location>
    <ligand>
        <name>(6S)-5,6,7,8-tetrahydrofolate</name>
        <dbReference type="ChEBI" id="CHEBI:57453"/>
    </ligand>
</feature>
<dbReference type="InterPro" id="IPR001555">
    <property type="entry name" value="GART_AS"/>
</dbReference>
<dbReference type="Gene3D" id="3.10.25.10">
    <property type="entry name" value="Formyl transferase, C-terminal domain"/>
    <property type="match status" value="1"/>
</dbReference>
<evidence type="ECO:0000256" key="1">
    <source>
        <dbReference type="ARBA" id="ARBA00002606"/>
    </source>
</evidence>
<dbReference type="Proteomes" id="UP000683246">
    <property type="component" value="Chromosome"/>
</dbReference>
<dbReference type="PANTHER" id="PTHR11138:SF5">
    <property type="entry name" value="METHIONYL-TRNA FORMYLTRANSFERASE, MITOCHONDRIAL"/>
    <property type="match status" value="1"/>
</dbReference>
<organism evidence="11 12">
    <name type="scientific">Vallitalea pronyensis</name>
    <dbReference type="NCBI Taxonomy" id="1348613"/>
    <lineage>
        <taxon>Bacteria</taxon>
        <taxon>Bacillati</taxon>
        <taxon>Bacillota</taxon>
        <taxon>Clostridia</taxon>
        <taxon>Lachnospirales</taxon>
        <taxon>Vallitaleaceae</taxon>
        <taxon>Vallitalea</taxon>
    </lineage>
</organism>
<dbReference type="CDD" id="cd08704">
    <property type="entry name" value="Met_tRNA_FMT_C"/>
    <property type="match status" value="1"/>
</dbReference>
<keyword evidence="5 8" id="KW-0808">Transferase</keyword>
<evidence type="ECO:0000256" key="3">
    <source>
        <dbReference type="ARBA" id="ARBA00012261"/>
    </source>
</evidence>
<dbReference type="GO" id="GO:0004479">
    <property type="term" value="F:methionyl-tRNA formyltransferase activity"/>
    <property type="evidence" value="ECO:0007669"/>
    <property type="project" value="UniProtKB-UniRule"/>
</dbReference>
<dbReference type="NCBIfam" id="TIGR00460">
    <property type="entry name" value="fmt"/>
    <property type="match status" value="1"/>
</dbReference>
<dbReference type="Pfam" id="PF02911">
    <property type="entry name" value="Formyl_trans_C"/>
    <property type="match status" value="1"/>
</dbReference>